<keyword evidence="10" id="KW-1185">Reference proteome</keyword>
<evidence type="ECO:0000256" key="7">
    <source>
        <dbReference type="SAM" id="MobiDB-lite"/>
    </source>
</evidence>
<feature type="domain" description="PCI" evidence="8">
    <location>
        <begin position="356"/>
        <end position="532"/>
    </location>
</feature>
<dbReference type="InterPro" id="IPR045135">
    <property type="entry name" value="Rpn7_N"/>
</dbReference>
<sequence>MSGFADEGVSFDEEDGMNGGGGGPDVFIQLMQQQQHHQNGGNHSNANGFGGLPPDIIMGDDNGEYDYPMEIQEAMHAGRSAGNLDDFGGGFLRGIINPFRNTQREAEPQRVAPVEMNFTVDTAAVDLDTHVGNHQGIIKTQRLLHVAKHCPPLRVDALKMALKNIQKTSEVALYTKVHEDLKSSLASGLKGEDGDSVLPKLDDVWVRETKKIHDSKMEKLEHDLKNYKANSIKESIRRGFDDIGYHFLAAGDANNALKAFNSSRDYAEGLKEQAHMLSNRLKACVYLQHFPNPNQLQENMRDIEAGLERISAGLVKDAKLKDAKEKEGGIVAGPSVVATDSQLDRSWNLIKACMALYQMSAGEYTKAADLFVSLNPESCDFPDVIVGRDIAQYGALCALARYDRQTLKEKVLSNKGFKSFLETAPEVRRMVEKFYTSQFGEFLGSFNEHRNQLMLDLLLAPHVDGLLAQTRTHGMIEFFRCYDSVKLEDMSREFCYTPAELHEELVKLILSGRLPARIDSLNQNLNRDTPDVFMESALKVKQNVDQLKIDLHVAILRSNLARHGFSIRGKDDRGEIFL</sequence>
<keyword evidence="6" id="KW-0539">Nucleus</keyword>
<dbReference type="AlphaFoldDB" id="A0A1W0XE34"/>
<comment type="subcellular location">
    <subcellularLocation>
        <location evidence="2">Cytoplasm</location>
    </subcellularLocation>
    <subcellularLocation>
        <location evidence="1">Nucleus</location>
    </subcellularLocation>
</comment>
<proteinExistence type="inferred from homology"/>
<accession>A0A1W0XE34</accession>
<dbReference type="PANTHER" id="PTHR14145">
    <property type="entry name" value="26S PROTESOME SUBUNIT 6"/>
    <property type="match status" value="1"/>
</dbReference>
<protein>
    <submittedName>
        <fullName evidence="9">COP9 signalosome complex subunit 1</fullName>
    </submittedName>
</protein>
<comment type="caution">
    <text evidence="9">The sequence shown here is derived from an EMBL/GenBank/DDBJ whole genome shotgun (WGS) entry which is preliminary data.</text>
</comment>
<dbReference type="Gene3D" id="1.25.40.570">
    <property type="match status" value="1"/>
</dbReference>
<evidence type="ECO:0000256" key="6">
    <source>
        <dbReference type="ARBA" id="ARBA00023242"/>
    </source>
</evidence>
<feature type="region of interest" description="Disordered" evidence="7">
    <location>
        <begin position="1"/>
        <end position="22"/>
    </location>
</feature>
<keyword evidence="5" id="KW-0736">Signalosome</keyword>
<dbReference type="Proteomes" id="UP000192578">
    <property type="component" value="Unassembled WGS sequence"/>
</dbReference>
<dbReference type="GO" id="GO:0005737">
    <property type="term" value="C:cytoplasm"/>
    <property type="evidence" value="ECO:0007669"/>
    <property type="project" value="UniProtKB-SubCell"/>
</dbReference>
<dbReference type="InterPro" id="IPR019585">
    <property type="entry name" value="Rpn7/CSN1"/>
</dbReference>
<dbReference type="InterPro" id="IPR036390">
    <property type="entry name" value="WH_DNA-bd_sf"/>
</dbReference>
<evidence type="ECO:0000256" key="2">
    <source>
        <dbReference type="ARBA" id="ARBA00004496"/>
    </source>
</evidence>
<dbReference type="InterPro" id="IPR000717">
    <property type="entry name" value="PCI_dom"/>
</dbReference>
<evidence type="ECO:0000256" key="4">
    <source>
        <dbReference type="ARBA" id="ARBA00022490"/>
    </source>
</evidence>
<organism evidence="9 10">
    <name type="scientific">Hypsibius exemplaris</name>
    <name type="common">Freshwater tardigrade</name>
    <dbReference type="NCBI Taxonomy" id="2072580"/>
    <lineage>
        <taxon>Eukaryota</taxon>
        <taxon>Metazoa</taxon>
        <taxon>Ecdysozoa</taxon>
        <taxon>Tardigrada</taxon>
        <taxon>Eutardigrada</taxon>
        <taxon>Parachela</taxon>
        <taxon>Hypsibioidea</taxon>
        <taxon>Hypsibiidae</taxon>
        <taxon>Hypsibius</taxon>
    </lineage>
</organism>
<dbReference type="OrthoDB" id="422427at2759"/>
<evidence type="ECO:0000256" key="1">
    <source>
        <dbReference type="ARBA" id="ARBA00004123"/>
    </source>
</evidence>
<evidence type="ECO:0000256" key="3">
    <source>
        <dbReference type="ARBA" id="ARBA00008793"/>
    </source>
</evidence>
<dbReference type="SMART" id="SM00088">
    <property type="entry name" value="PINT"/>
    <property type="match status" value="1"/>
</dbReference>
<dbReference type="PANTHER" id="PTHR14145:SF2">
    <property type="entry name" value="COP9 SIGNALOSOME COMPLEX SUBUNIT 1"/>
    <property type="match status" value="1"/>
</dbReference>
<evidence type="ECO:0000256" key="5">
    <source>
        <dbReference type="ARBA" id="ARBA00022790"/>
    </source>
</evidence>
<evidence type="ECO:0000313" key="9">
    <source>
        <dbReference type="EMBL" id="OQV25621.1"/>
    </source>
</evidence>
<dbReference type="GO" id="GO:0008180">
    <property type="term" value="C:COP9 signalosome"/>
    <property type="evidence" value="ECO:0007669"/>
    <property type="project" value="UniProtKB-KW"/>
</dbReference>
<evidence type="ECO:0000259" key="8">
    <source>
        <dbReference type="PROSITE" id="PS50250"/>
    </source>
</evidence>
<keyword evidence="4" id="KW-0963">Cytoplasm</keyword>
<reference evidence="10" key="1">
    <citation type="submission" date="2017-01" db="EMBL/GenBank/DDBJ databases">
        <title>Comparative genomics of anhydrobiosis in the tardigrade Hypsibius dujardini.</title>
        <authorList>
            <person name="Yoshida Y."/>
            <person name="Koutsovoulos G."/>
            <person name="Laetsch D."/>
            <person name="Stevens L."/>
            <person name="Kumar S."/>
            <person name="Horikawa D."/>
            <person name="Ishino K."/>
            <person name="Komine S."/>
            <person name="Tomita M."/>
            <person name="Blaxter M."/>
            <person name="Arakawa K."/>
        </authorList>
    </citation>
    <scope>NUCLEOTIDE SEQUENCE [LARGE SCALE GENOMIC DNA]</scope>
    <source>
        <strain evidence="10">Z151</strain>
    </source>
</reference>
<dbReference type="Pfam" id="PF01399">
    <property type="entry name" value="PCI"/>
    <property type="match status" value="1"/>
</dbReference>
<name>A0A1W0XE34_HYPEX</name>
<dbReference type="PROSITE" id="PS50250">
    <property type="entry name" value="PCI"/>
    <property type="match status" value="1"/>
</dbReference>
<dbReference type="EMBL" id="MTYJ01000002">
    <property type="protein sequence ID" value="OQV25621.1"/>
    <property type="molecule type" value="Genomic_DNA"/>
</dbReference>
<evidence type="ECO:0000313" key="10">
    <source>
        <dbReference type="Proteomes" id="UP000192578"/>
    </source>
</evidence>
<gene>
    <name evidence="9" type="ORF">BV898_00557</name>
</gene>
<dbReference type="SUPFAM" id="SSF46785">
    <property type="entry name" value="Winged helix' DNA-binding domain"/>
    <property type="match status" value="1"/>
</dbReference>
<dbReference type="Pfam" id="PF10602">
    <property type="entry name" value="RPN7"/>
    <property type="match status" value="1"/>
</dbReference>
<comment type="similarity">
    <text evidence="3">Belongs to the CSN1 family.</text>
</comment>